<gene>
    <name evidence="3" type="ORF">PCASD_00644</name>
</gene>
<evidence type="ECO:0000256" key="1">
    <source>
        <dbReference type="SAM" id="Phobius"/>
    </source>
</evidence>
<name>A0A2N5VLA3_9BASI</name>
<dbReference type="PANTHER" id="PTHR33339">
    <property type="entry name" value="LYSM DOMAIN-CONTAINING PROTEIN"/>
    <property type="match status" value="1"/>
</dbReference>
<dbReference type="AlphaFoldDB" id="A0A2N5VLA3"/>
<organism evidence="3 4">
    <name type="scientific">Puccinia coronata f. sp. avenae</name>
    <dbReference type="NCBI Taxonomy" id="200324"/>
    <lineage>
        <taxon>Eukaryota</taxon>
        <taxon>Fungi</taxon>
        <taxon>Dikarya</taxon>
        <taxon>Basidiomycota</taxon>
        <taxon>Pucciniomycotina</taxon>
        <taxon>Pucciniomycetes</taxon>
        <taxon>Pucciniales</taxon>
        <taxon>Pucciniaceae</taxon>
        <taxon>Puccinia</taxon>
    </lineage>
</organism>
<keyword evidence="1" id="KW-1133">Transmembrane helix</keyword>
<reference evidence="3 4" key="1">
    <citation type="submission" date="2017-11" db="EMBL/GenBank/DDBJ databases">
        <title>De novo assembly and phasing of dikaryotic genomes from two isolates of Puccinia coronata f. sp. avenae, the causal agent of oat crown rust.</title>
        <authorList>
            <person name="Miller M.E."/>
            <person name="Zhang Y."/>
            <person name="Omidvar V."/>
            <person name="Sperschneider J."/>
            <person name="Schwessinger B."/>
            <person name="Raley C."/>
            <person name="Palmer J.M."/>
            <person name="Garnica D."/>
            <person name="Upadhyaya N."/>
            <person name="Rathjen J."/>
            <person name="Taylor J.M."/>
            <person name="Park R.F."/>
            <person name="Dodds P.N."/>
            <person name="Hirsch C.D."/>
            <person name="Kianian S.F."/>
            <person name="Figueroa M."/>
        </authorList>
    </citation>
    <scope>NUCLEOTIDE SEQUENCE [LARGE SCALE GENOMIC DNA]</scope>
    <source>
        <strain evidence="3">12SD80</strain>
    </source>
</reference>
<feature type="transmembrane region" description="Helical" evidence="1">
    <location>
        <begin position="260"/>
        <end position="282"/>
    </location>
</feature>
<dbReference type="InterPro" id="IPR057194">
    <property type="entry name" value="DUF7872"/>
</dbReference>
<evidence type="ECO:0000259" key="2">
    <source>
        <dbReference type="Pfam" id="PF25278"/>
    </source>
</evidence>
<feature type="domain" description="DUF7872" evidence="2">
    <location>
        <begin position="291"/>
        <end position="508"/>
    </location>
</feature>
<sequence>MSREEILKVIRPSSQPVPHLLPNSSVYSSQQHTFSREDMARRSLVHSTCSPEIWLLLASTFLSPVHANVHPGEVGSTHFWSDLTRRNLIPPPANSNPIPATVKPQATVTPPNNAACVQPPLTNTTWIQLGIDNYLANMPNGTSLNLQHYAASVGAPNFICGIGEKCQAGQLCSPVQSPGWEVLVATQEWNNYQNKFYEAVGTAVQLVTSISSALVVDLYPPQHTGGIWNLFNSFNLASGITAAVVGGLLFFAGADALVGTALAMLSLSAIAVTFGATGIISIQEALKRRGPDAFDKYSVYAFYLSEWQKHTQKSIANDTRSVIAAGVSSPQGISTTLKNGTFFRERPMLNEAELVSSLKNTTTVRILTDILRSQGAFVTIASDKCTDKGPGGAWKGEDKLSYCSPNGTMFNIIHAGKKKVNNNWWNAHLIAKKYAISVQYLTEQSYFCQMNHGTANFDPYKSSAFPKDLSAECISNLPVCDFRNPDLAEAKKEKNTIHACRQVGKLPI</sequence>
<dbReference type="Proteomes" id="UP000235392">
    <property type="component" value="Unassembled WGS sequence"/>
</dbReference>
<accession>A0A2N5VLA3</accession>
<evidence type="ECO:0000313" key="3">
    <source>
        <dbReference type="EMBL" id="PLW50730.1"/>
    </source>
</evidence>
<keyword evidence="1" id="KW-0812">Transmembrane</keyword>
<feature type="transmembrane region" description="Helical" evidence="1">
    <location>
        <begin position="234"/>
        <end position="254"/>
    </location>
</feature>
<dbReference type="EMBL" id="PGCI01000009">
    <property type="protein sequence ID" value="PLW50730.1"/>
    <property type="molecule type" value="Genomic_DNA"/>
</dbReference>
<dbReference type="Pfam" id="PF25278">
    <property type="entry name" value="DUF7872"/>
    <property type="match status" value="1"/>
</dbReference>
<protein>
    <recommendedName>
        <fullName evidence="2">DUF7872 domain-containing protein</fullName>
    </recommendedName>
</protein>
<dbReference type="PANTHER" id="PTHR33339:SF1">
    <property type="entry name" value="LYSM DOMAIN-CONTAINING PROTEIN"/>
    <property type="match status" value="1"/>
</dbReference>
<proteinExistence type="predicted"/>
<comment type="caution">
    <text evidence="3">The sequence shown here is derived from an EMBL/GenBank/DDBJ whole genome shotgun (WGS) entry which is preliminary data.</text>
</comment>
<keyword evidence="1" id="KW-0472">Membrane</keyword>
<evidence type="ECO:0000313" key="4">
    <source>
        <dbReference type="Proteomes" id="UP000235392"/>
    </source>
</evidence>